<evidence type="ECO:0000256" key="1">
    <source>
        <dbReference type="ARBA" id="ARBA00005709"/>
    </source>
</evidence>
<dbReference type="GO" id="GO:0005576">
    <property type="term" value="C:extracellular region"/>
    <property type="evidence" value="ECO:0007669"/>
    <property type="project" value="UniProtKB-SubCell"/>
</dbReference>
<dbReference type="Proteomes" id="UP000245444">
    <property type="component" value="Chromosome"/>
</dbReference>
<gene>
    <name evidence="6" type="ORF">DK419_01900</name>
</gene>
<dbReference type="Gene3D" id="6.10.10.10">
    <property type="entry name" value="Flagellar export chaperone, C-terminal domain"/>
    <property type="match status" value="1"/>
</dbReference>
<protein>
    <recommendedName>
        <fullName evidence="3">Flagellin</fullName>
    </recommendedName>
</protein>
<dbReference type="PANTHER" id="PTHR42792:SF2">
    <property type="entry name" value="FLAGELLIN"/>
    <property type="match status" value="1"/>
</dbReference>
<dbReference type="InterPro" id="IPR001029">
    <property type="entry name" value="Flagellin_N"/>
</dbReference>
<comment type="similarity">
    <text evidence="1 3">Belongs to the bacterial flagellin family.</text>
</comment>
<dbReference type="InterPro" id="IPR001492">
    <property type="entry name" value="Flagellin"/>
</dbReference>
<dbReference type="Pfam" id="PF00700">
    <property type="entry name" value="Flagellin_C"/>
    <property type="match status" value="1"/>
</dbReference>
<dbReference type="RefSeq" id="WP_109957600.1">
    <property type="nucleotide sequence ID" value="NZ_CP029553.1"/>
</dbReference>
<dbReference type="Gene3D" id="1.20.1330.10">
    <property type="entry name" value="f41 fragment of flagellin, N-terminal domain"/>
    <property type="match status" value="1"/>
</dbReference>
<evidence type="ECO:0000313" key="7">
    <source>
        <dbReference type="Proteomes" id="UP000245444"/>
    </source>
</evidence>
<keyword evidence="6" id="KW-0282">Flagellum</keyword>
<evidence type="ECO:0000256" key="2">
    <source>
        <dbReference type="ARBA" id="ARBA00023143"/>
    </source>
</evidence>
<dbReference type="AlphaFoldDB" id="A0A2U8WI88"/>
<sequence length="581" mass="59264">MASLLTNVAALAALTTLKGVNTRLDAVSHRVSTGRRVSSAADNAAYWAIATAVRTDNSSLSALKDTLGLGASAVDVAYNGLSAVLGDLQSLRAKLQTALAPGIDRAKIQVEIAALQERMKATASASNASGQNWLSVDSTDPLGYRPVRDYASGFSRNAAGGIEMTYASIPVADIALYNAGATRTTAPATPARVTADSALTGGVDFGGPQDVRFTVSLDGSPGRDLVLNGTTLAAIAANLAGVTAQELVRALNVQIAADPALASGLRAGLDGQGLLYFETTATGAARSLVIDRTSSGTTVAGVNLLANSGFESGLTDWSLTGDLSYSGVRTDRAHTGSNSIAFGTVNGTSRLAQAIATVPGQSYQLEFWLQTPGGVPSNFLATWDGTPVLALADTPSQPFTRYAFTVTASGSSTTLAFEARHVPSYWFLDDVAVTATPTGPPLGFGSAGITRASGHGSAATTANGGILDAVDARTGTAIASLTITGLGDPAIAALVDQVDGAIARVTDAGTRLGASKTLIAGQTTFLDTLIKTNARTIGILVDADIELETTRVKALQTQQQLALQALSIANASNSTVLSLFR</sequence>
<keyword evidence="6" id="KW-0969">Cilium</keyword>
<dbReference type="Pfam" id="PF00669">
    <property type="entry name" value="Flagellin_N"/>
    <property type="match status" value="1"/>
</dbReference>
<evidence type="ECO:0000256" key="3">
    <source>
        <dbReference type="RuleBase" id="RU362073"/>
    </source>
</evidence>
<dbReference type="InterPro" id="IPR046358">
    <property type="entry name" value="Flagellin_C"/>
</dbReference>
<keyword evidence="2 3" id="KW-0975">Bacterial flagellum</keyword>
<keyword evidence="6" id="KW-0966">Cell projection</keyword>
<reference evidence="6 7" key="1">
    <citation type="submission" date="2018-05" db="EMBL/GenBank/DDBJ databases">
        <title>Complete Genome Sequence of Methylobacterium sp. 17Sr1-28.</title>
        <authorList>
            <person name="Srinivasan S."/>
        </authorList>
    </citation>
    <scope>NUCLEOTIDE SEQUENCE [LARGE SCALE GENOMIC DNA]</scope>
    <source>
        <strain evidence="6 7">17Sr1-28</strain>
    </source>
</reference>
<dbReference type="SUPFAM" id="SSF64518">
    <property type="entry name" value="Phase 1 flagellin"/>
    <property type="match status" value="2"/>
</dbReference>
<dbReference type="PANTHER" id="PTHR42792">
    <property type="entry name" value="FLAGELLIN"/>
    <property type="match status" value="1"/>
</dbReference>
<keyword evidence="7" id="KW-1185">Reference proteome</keyword>
<keyword evidence="3" id="KW-0964">Secreted</keyword>
<dbReference type="Gene3D" id="2.60.120.260">
    <property type="entry name" value="Galactose-binding domain-like"/>
    <property type="match status" value="1"/>
</dbReference>
<proteinExistence type="inferred from homology"/>
<name>A0A2U8WI88_9HYPH</name>
<dbReference type="InterPro" id="IPR042187">
    <property type="entry name" value="Flagellin_C_sub2"/>
</dbReference>
<dbReference type="GO" id="GO:0009288">
    <property type="term" value="C:bacterial-type flagellum"/>
    <property type="evidence" value="ECO:0007669"/>
    <property type="project" value="UniProtKB-SubCell"/>
</dbReference>
<dbReference type="EMBL" id="CP029553">
    <property type="protein sequence ID" value="AWN45231.1"/>
    <property type="molecule type" value="Genomic_DNA"/>
</dbReference>
<dbReference type="GO" id="GO:0005198">
    <property type="term" value="F:structural molecule activity"/>
    <property type="evidence" value="ECO:0007669"/>
    <property type="project" value="UniProtKB-UniRule"/>
</dbReference>
<dbReference type="KEGG" id="mtea:DK419_01900"/>
<evidence type="ECO:0000313" key="6">
    <source>
        <dbReference type="EMBL" id="AWN45231.1"/>
    </source>
</evidence>
<accession>A0A2U8WI88</accession>
<evidence type="ECO:0000259" key="5">
    <source>
        <dbReference type="Pfam" id="PF00700"/>
    </source>
</evidence>
<comment type="function">
    <text evidence="3">Flagellin is the subunit protein which polymerizes to form the filaments of bacterial flagella.</text>
</comment>
<organism evidence="6 7">
    <name type="scientific">Methylobacterium terrae</name>
    <dbReference type="NCBI Taxonomy" id="2202827"/>
    <lineage>
        <taxon>Bacteria</taxon>
        <taxon>Pseudomonadati</taxon>
        <taxon>Pseudomonadota</taxon>
        <taxon>Alphaproteobacteria</taxon>
        <taxon>Hyphomicrobiales</taxon>
        <taxon>Methylobacteriaceae</taxon>
        <taxon>Methylobacterium</taxon>
    </lineage>
</organism>
<evidence type="ECO:0000259" key="4">
    <source>
        <dbReference type="Pfam" id="PF00669"/>
    </source>
</evidence>
<comment type="subcellular location">
    <subcellularLocation>
        <location evidence="3">Secreted</location>
    </subcellularLocation>
    <subcellularLocation>
        <location evidence="3">Bacterial flagellum</location>
    </subcellularLocation>
</comment>
<feature type="domain" description="Flagellin C-terminal" evidence="5">
    <location>
        <begin position="496"/>
        <end position="580"/>
    </location>
</feature>
<dbReference type="OrthoDB" id="8328560at2"/>
<feature type="domain" description="Flagellin N-terminal" evidence="4">
    <location>
        <begin position="6"/>
        <end position="135"/>
    </location>
</feature>